<comment type="caution">
    <text evidence="1">The sequence shown here is derived from an EMBL/GenBank/DDBJ whole genome shotgun (WGS) entry which is preliminary data.</text>
</comment>
<evidence type="ECO:0000313" key="2">
    <source>
        <dbReference type="Proteomes" id="UP000616151"/>
    </source>
</evidence>
<keyword evidence="2" id="KW-1185">Reference proteome</keyword>
<organism evidence="1 2">
    <name type="scientific">Taklimakanibacter albus</name>
    <dbReference type="NCBI Taxonomy" id="2800327"/>
    <lineage>
        <taxon>Bacteria</taxon>
        <taxon>Pseudomonadati</taxon>
        <taxon>Pseudomonadota</taxon>
        <taxon>Alphaproteobacteria</taxon>
        <taxon>Hyphomicrobiales</taxon>
        <taxon>Aestuariivirgaceae</taxon>
        <taxon>Taklimakanibacter</taxon>
    </lineage>
</organism>
<name>A0ACC5R3Z2_9HYPH</name>
<dbReference type="EMBL" id="JAENHL010000007">
    <property type="protein sequence ID" value="MBK1867337.1"/>
    <property type="molecule type" value="Genomic_DNA"/>
</dbReference>
<evidence type="ECO:0000313" key="1">
    <source>
        <dbReference type="EMBL" id="MBK1867337.1"/>
    </source>
</evidence>
<protein>
    <submittedName>
        <fullName evidence="1">Flavin reductase</fullName>
    </submittedName>
</protein>
<dbReference type="Proteomes" id="UP000616151">
    <property type="component" value="Unassembled WGS sequence"/>
</dbReference>
<accession>A0ACC5R3Z2</accession>
<sequence>MGALSSHTEEQFRAAMRTFTGTVSVITTCTADGEWRGMAATAVTSVSLAPPTCLICVNRETTLHPALVASGRFCINVMHRDHHELIASFANSQLRGSRFQLGQWRRDGAGIPFLEDAQSNIFCEISDRFPVGTHDVILGRVGDVKVRADHDPLLYGGGSYYRQAKD</sequence>
<reference evidence="1" key="1">
    <citation type="submission" date="2021-01" db="EMBL/GenBank/DDBJ databases">
        <authorList>
            <person name="Sun Q."/>
        </authorList>
    </citation>
    <scope>NUCLEOTIDE SEQUENCE</scope>
    <source>
        <strain evidence="1">YIM B02566</strain>
    </source>
</reference>
<proteinExistence type="predicted"/>
<gene>
    <name evidence="1" type="ORF">JHL16_13355</name>
</gene>